<dbReference type="PROSITE" id="PS50188">
    <property type="entry name" value="B302_SPRY"/>
    <property type="match status" value="1"/>
</dbReference>
<accession>A0A8H3M6W1</accession>
<organism evidence="2 3">
    <name type="scientific">Rhizophagus clarus</name>
    <dbReference type="NCBI Taxonomy" id="94130"/>
    <lineage>
        <taxon>Eukaryota</taxon>
        <taxon>Fungi</taxon>
        <taxon>Fungi incertae sedis</taxon>
        <taxon>Mucoromycota</taxon>
        <taxon>Glomeromycotina</taxon>
        <taxon>Glomeromycetes</taxon>
        <taxon>Glomerales</taxon>
        <taxon>Glomeraceae</taxon>
        <taxon>Rhizophagus</taxon>
    </lineage>
</organism>
<reference evidence="2" key="1">
    <citation type="submission" date="2019-10" db="EMBL/GenBank/DDBJ databases">
        <title>Conservation and host-specific expression of non-tandemly repeated heterogenous ribosome RNA gene in arbuscular mycorrhizal fungi.</title>
        <authorList>
            <person name="Maeda T."/>
            <person name="Kobayashi Y."/>
            <person name="Nakagawa T."/>
            <person name="Ezawa T."/>
            <person name="Yamaguchi K."/>
            <person name="Bino T."/>
            <person name="Nishimoto Y."/>
            <person name="Shigenobu S."/>
            <person name="Kawaguchi M."/>
        </authorList>
    </citation>
    <scope>NUCLEOTIDE SEQUENCE</scope>
    <source>
        <strain evidence="2">HR1</strain>
    </source>
</reference>
<dbReference type="SMART" id="SM00449">
    <property type="entry name" value="SPRY"/>
    <property type="match status" value="1"/>
</dbReference>
<dbReference type="EMBL" id="BLAL01000259">
    <property type="protein sequence ID" value="GES97603.1"/>
    <property type="molecule type" value="Genomic_DNA"/>
</dbReference>
<comment type="caution">
    <text evidence="2">The sequence shown here is derived from an EMBL/GenBank/DDBJ whole genome shotgun (WGS) entry which is preliminary data.</text>
</comment>
<sequence>MTKGYSSILAARSEVFDRLLYNGMKESYDRQISFPKINSDDYFQLSGLQDFIIKTVFNIFYPVLMEKKRLPTLEQIEQVGNSAQIDNKDKSITNHQEVAKELEPLVKYIDFMRIEGQILADIIEPLEIISVKMVVDVYREKAKLYKSHLNKIRGIYSNCVWDESACGSKLIVEENGKVVYAPDDLSSWQNIKAKMLLENTGIFEWDVIVEKVCQSALVGVCVSENLDYELWAGSQPTGWLLCSNGYCYNSDRGIKYCPPFRDGAKITVHLDMNKRTCSFTVNGTKYPEVSVWNILPSKLCPVASLRYPARFRIEPHQ</sequence>
<dbReference type="InterPro" id="IPR001870">
    <property type="entry name" value="B30.2/SPRY"/>
</dbReference>
<dbReference type="InterPro" id="IPR050672">
    <property type="entry name" value="FBXO45-Fsn/SPSB_families"/>
</dbReference>
<gene>
    <name evidence="2" type="ORF">RCL2_002419100</name>
</gene>
<dbReference type="CDD" id="cd11709">
    <property type="entry name" value="SPRY"/>
    <property type="match status" value="1"/>
</dbReference>
<dbReference type="AlphaFoldDB" id="A0A8H3M6W1"/>
<name>A0A8H3M6W1_9GLOM</name>
<dbReference type="Pfam" id="PF00622">
    <property type="entry name" value="SPRY"/>
    <property type="match status" value="1"/>
</dbReference>
<dbReference type="OrthoDB" id="10398987at2759"/>
<evidence type="ECO:0000313" key="2">
    <source>
        <dbReference type="EMBL" id="GES97603.1"/>
    </source>
</evidence>
<proteinExistence type="predicted"/>
<dbReference type="PANTHER" id="PTHR12245:SF5">
    <property type="entry name" value="SPRY DOMAIN-CONTAINING SOCS BOX PROTEIN 3"/>
    <property type="match status" value="1"/>
</dbReference>
<evidence type="ECO:0000313" key="3">
    <source>
        <dbReference type="Proteomes" id="UP000615446"/>
    </source>
</evidence>
<dbReference type="Proteomes" id="UP000615446">
    <property type="component" value="Unassembled WGS sequence"/>
</dbReference>
<dbReference type="InterPro" id="IPR003877">
    <property type="entry name" value="SPRY_dom"/>
</dbReference>
<dbReference type="InterPro" id="IPR043136">
    <property type="entry name" value="B30.2/SPRY_sf"/>
</dbReference>
<dbReference type="GO" id="GO:0030246">
    <property type="term" value="F:carbohydrate binding"/>
    <property type="evidence" value="ECO:0007669"/>
    <property type="project" value="UniProtKB-KW"/>
</dbReference>
<protein>
    <submittedName>
        <fullName evidence="2">Concanavalin A-like lectin/glucanase domain-containing protein</fullName>
    </submittedName>
</protein>
<keyword evidence="2" id="KW-0430">Lectin</keyword>
<dbReference type="PANTHER" id="PTHR12245">
    <property type="entry name" value="SPRY DOMAIN CONTAINING SOCS BOX PROTEIN"/>
    <property type="match status" value="1"/>
</dbReference>
<dbReference type="InterPro" id="IPR013320">
    <property type="entry name" value="ConA-like_dom_sf"/>
</dbReference>
<dbReference type="SUPFAM" id="SSF49899">
    <property type="entry name" value="Concanavalin A-like lectins/glucanases"/>
    <property type="match status" value="1"/>
</dbReference>
<evidence type="ECO:0000259" key="1">
    <source>
        <dbReference type="PROSITE" id="PS50188"/>
    </source>
</evidence>
<dbReference type="Gene3D" id="2.60.120.920">
    <property type="match status" value="1"/>
</dbReference>
<feature type="domain" description="B30.2/SPRY" evidence="1">
    <location>
        <begin position="139"/>
        <end position="317"/>
    </location>
</feature>